<name>A0A011VWS8_RUMAL</name>
<dbReference type="InterPro" id="IPR015002">
    <property type="entry name" value="T6SS_Tdi1_C"/>
</dbReference>
<dbReference type="OrthoDB" id="2988179at2"/>
<dbReference type="RefSeq" id="WP_051506527.1">
    <property type="nucleotide sequence ID" value="NZ_JEOB01000003.1"/>
</dbReference>
<dbReference type="Proteomes" id="UP000021369">
    <property type="component" value="Unassembled WGS sequence"/>
</dbReference>
<comment type="caution">
    <text evidence="2">The sequence shown here is derived from an EMBL/GenBank/DDBJ whole genome shotgun (WGS) entry which is preliminary data.</text>
</comment>
<sequence length="173" mass="19823">MFEKILGTSEKVGATSCADKEELLEIAAGNSFLDGLFTFFRKEDVKKWQKIFREVFPALKEELAFFGYDWLGRLYFVDSATDNVKMVDAFDCEFYATDMPFESFLDDIADDPDGFLAAEFYEEWVDENGDPDLKYGSCIGYKVPLFLNGAENIDNLDVTDLEVYWTITGDLYN</sequence>
<dbReference type="Pfam" id="PF08906">
    <property type="entry name" value="T6SS_Tdi1_C"/>
    <property type="match status" value="1"/>
</dbReference>
<gene>
    <name evidence="2" type="ORF">RASY3_12080</name>
</gene>
<evidence type="ECO:0000259" key="1">
    <source>
        <dbReference type="Pfam" id="PF08906"/>
    </source>
</evidence>
<reference evidence="2 3" key="1">
    <citation type="submission" date="2013-06" db="EMBL/GenBank/DDBJ databases">
        <title>Rumen cellulosomics: divergent fiber-degrading strategies revealed by comparative genome-wide analysis of six Ruminococcal strains.</title>
        <authorList>
            <person name="Dassa B."/>
            <person name="Borovok I."/>
            <person name="Lamed R."/>
            <person name="Flint H."/>
            <person name="Yeoman C.J."/>
            <person name="White B."/>
            <person name="Bayer E.A."/>
        </authorList>
    </citation>
    <scope>NUCLEOTIDE SEQUENCE [LARGE SCALE GENOMIC DNA]</scope>
    <source>
        <strain evidence="2 3">SY3</strain>
    </source>
</reference>
<keyword evidence="3" id="KW-1185">Reference proteome</keyword>
<organism evidence="2 3">
    <name type="scientific">Ruminococcus albus SY3</name>
    <dbReference type="NCBI Taxonomy" id="1341156"/>
    <lineage>
        <taxon>Bacteria</taxon>
        <taxon>Bacillati</taxon>
        <taxon>Bacillota</taxon>
        <taxon>Clostridia</taxon>
        <taxon>Eubacteriales</taxon>
        <taxon>Oscillospiraceae</taxon>
        <taxon>Ruminococcus</taxon>
    </lineage>
</organism>
<dbReference type="EMBL" id="JEOB01000003">
    <property type="protein sequence ID" value="EXM39028.1"/>
    <property type="molecule type" value="Genomic_DNA"/>
</dbReference>
<dbReference type="AlphaFoldDB" id="A0A011VWS8"/>
<protein>
    <recommendedName>
        <fullName evidence="1">T6SS immunity protein Tdi1 C-terminal domain-containing protein</fullName>
    </recommendedName>
</protein>
<evidence type="ECO:0000313" key="3">
    <source>
        <dbReference type="Proteomes" id="UP000021369"/>
    </source>
</evidence>
<evidence type="ECO:0000313" key="2">
    <source>
        <dbReference type="EMBL" id="EXM39028.1"/>
    </source>
</evidence>
<feature type="domain" description="T6SS immunity protein Tdi1 C-terminal" evidence="1">
    <location>
        <begin position="119"/>
        <end position="171"/>
    </location>
</feature>
<proteinExistence type="predicted"/>
<dbReference type="PATRIC" id="fig|1341156.4.peg.2354"/>
<accession>A0A011VWS8</accession>